<comment type="caution">
    <text evidence="3">The sequence shown here is derived from an EMBL/GenBank/DDBJ whole genome shotgun (WGS) entry which is preliminary data.</text>
</comment>
<feature type="domain" description="DUF218" evidence="2">
    <location>
        <begin position="98"/>
        <end position="225"/>
    </location>
</feature>
<keyword evidence="1" id="KW-1133">Transmembrane helix</keyword>
<dbReference type="PANTHER" id="PTHR30336">
    <property type="entry name" value="INNER MEMBRANE PROTEIN, PROBABLE PERMEASE"/>
    <property type="match status" value="1"/>
</dbReference>
<dbReference type="InterPro" id="IPR051599">
    <property type="entry name" value="Cell_Envelope_Assoc"/>
</dbReference>
<evidence type="ECO:0000313" key="3">
    <source>
        <dbReference type="EMBL" id="MBU9735862.1"/>
    </source>
</evidence>
<evidence type="ECO:0000313" key="4">
    <source>
        <dbReference type="Proteomes" id="UP000712157"/>
    </source>
</evidence>
<dbReference type="Gene3D" id="3.40.50.620">
    <property type="entry name" value="HUPs"/>
    <property type="match status" value="1"/>
</dbReference>
<keyword evidence="1" id="KW-0812">Transmembrane</keyword>
<dbReference type="InterPro" id="IPR014729">
    <property type="entry name" value="Rossmann-like_a/b/a_fold"/>
</dbReference>
<evidence type="ECO:0000259" key="2">
    <source>
        <dbReference type="Pfam" id="PF02698"/>
    </source>
</evidence>
<feature type="transmembrane region" description="Helical" evidence="1">
    <location>
        <begin position="5"/>
        <end position="24"/>
    </location>
</feature>
<dbReference type="PANTHER" id="PTHR30336:SF4">
    <property type="entry name" value="ENVELOPE BIOGENESIS FACTOR ELYC"/>
    <property type="match status" value="1"/>
</dbReference>
<accession>A0A949K6D1</accession>
<dbReference type="RefSeq" id="WP_238720899.1">
    <property type="nucleotide sequence ID" value="NZ_JAHQCW010000005.1"/>
</dbReference>
<dbReference type="GO" id="GO:0000270">
    <property type="term" value="P:peptidoglycan metabolic process"/>
    <property type="evidence" value="ECO:0007669"/>
    <property type="project" value="TreeGrafter"/>
</dbReference>
<organism evidence="3 4">
    <name type="scientific">Diplocloster agilis</name>
    <dbReference type="NCBI Taxonomy" id="2850323"/>
    <lineage>
        <taxon>Bacteria</taxon>
        <taxon>Bacillati</taxon>
        <taxon>Bacillota</taxon>
        <taxon>Clostridia</taxon>
        <taxon>Lachnospirales</taxon>
        <taxon>Lachnospiraceae</taxon>
        <taxon>Diplocloster</taxon>
    </lineage>
</organism>
<protein>
    <submittedName>
        <fullName evidence="3">YdcF family protein</fullName>
    </submittedName>
</protein>
<gene>
    <name evidence="3" type="ORF">KTH89_04890</name>
</gene>
<dbReference type="Proteomes" id="UP000712157">
    <property type="component" value="Unassembled WGS sequence"/>
</dbReference>
<dbReference type="AlphaFoldDB" id="A0A949K6D1"/>
<dbReference type="EMBL" id="JAHQCW010000005">
    <property type="protein sequence ID" value="MBU9735862.1"/>
    <property type="molecule type" value="Genomic_DNA"/>
</dbReference>
<dbReference type="Pfam" id="PF02698">
    <property type="entry name" value="DUF218"/>
    <property type="match status" value="1"/>
</dbReference>
<keyword evidence="4" id="KW-1185">Reference proteome</keyword>
<feature type="transmembrane region" description="Helical" evidence="1">
    <location>
        <begin position="59"/>
        <end position="81"/>
    </location>
</feature>
<dbReference type="CDD" id="cd06259">
    <property type="entry name" value="YdcF-like"/>
    <property type="match status" value="1"/>
</dbReference>
<feature type="transmembrane region" description="Helical" evidence="1">
    <location>
        <begin position="30"/>
        <end position="47"/>
    </location>
</feature>
<dbReference type="InterPro" id="IPR003848">
    <property type="entry name" value="DUF218"/>
</dbReference>
<proteinExistence type="predicted"/>
<reference evidence="3" key="1">
    <citation type="submission" date="2021-06" db="EMBL/GenBank/DDBJ databases">
        <title>Description of novel taxa of the family Lachnospiraceae.</title>
        <authorList>
            <person name="Chaplin A.V."/>
            <person name="Sokolova S.R."/>
            <person name="Pikina A.P."/>
            <person name="Korzhanova M."/>
            <person name="Belova V."/>
            <person name="Korostin D."/>
            <person name="Efimov B.A."/>
        </authorList>
    </citation>
    <scope>NUCLEOTIDE SEQUENCE</scope>
    <source>
        <strain evidence="3">ASD5720</strain>
    </source>
</reference>
<dbReference type="GO" id="GO:0043164">
    <property type="term" value="P:Gram-negative-bacterium-type cell wall biogenesis"/>
    <property type="evidence" value="ECO:0007669"/>
    <property type="project" value="TreeGrafter"/>
</dbReference>
<name>A0A949K6D1_9FIRM</name>
<keyword evidence="1" id="KW-0472">Membrane</keyword>
<sequence>MGLFFLLSGIVFLLYYITIIIYAGLRASFAWLWLAGGIIFIGIYALLEYKKHHGLSMKLPNWAAISLITFIVAVLLIFGVIEGFIIGGMSQETTNTVDYTVVLGAQVRGSVPSKALRRRLDTAYDYYLEHPDTILILSGGQGTGEDISEAQAMYDYLCKKGIPASRMVQENRSTNTAENLKFSMAYMEGEHPSVGIVTNNFHIYRAVSIGRKQGLTRISGIPAPGDPILQINYMVRECFGVIKDKLAGNM</sequence>
<dbReference type="GO" id="GO:0005886">
    <property type="term" value="C:plasma membrane"/>
    <property type="evidence" value="ECO:0007669"/>
    <property type="project" value="TreeGrafter"/>
</dbReference>
<evidence type="ECO:0000256" key="1">
    <source>
        <dbReference type="SAM" id="Phobius"/>
    </source>
</evidence>